<dbReference type="Proteomes" id="UP000006250">
    <property type="component" value="Unassembled WGS sequence"/>
</dbReference>
<feature type="transmembrane region" description="Helical" evidence="8">
    <location>
        <begin position="292"/>
        <end position="308"/>
    </location>
</feature>
<protein>
    <recommendedName>
        <fullName evidence="9">Glycosyltransferase RgtA/B/C/D-like domain-containing protein</fullName>
    </recommendedName>
</protein>
<evidence type="ECO:0000256" key="8">
    <source>
        <dbReference type="SAM" id="Phobius"/>
    </source>
</evidence>
<dbReference type="GO" id="GO:0016763">
    <property type="term" value="F:pentosyltransferase activity"/>
    <property type="evidence" value="ECO:0007669"/>
    <property type="project" value="TreeGrafter"/>
</dbReference>
<evidence type="ECO:0000256" key="4">
    <source>
        <dbReference type="ARBA" id="ARBA00022679"/>
    </source>
</evidence>
<accession>E1JRG2</accession>
<feature type="transmembrane region" description="Helical" evidence="8">
    <location>
        <begin position="15"/>
        <end position="34"/>
    </location>
</feature>
<feature type="transmembrane region" description="Helical" evidence="8">
    <location>
        <begin position="171"/>
        <end position="199"/>
    </location>
</feature>
<dbReference type="STRING" id="596151.DesfrDRAFT_0211"/>
<comment type="subcellular location">
    <subcellularLocation>
        <location evidence="1">Cell membrane</location>
        <topology evidence="1">Multi-pass membrane protein</topology>
    </subcellularLocation>
</comment>
<feature type="transmembrane region" description="Helical" evidence="8">
    <location>
        <begin position="211"/>
        <end position="232"/>
    </location>
</feature>
<name>E1JRG2_SOLFR</name>
<dbReference type="EMBL" id="AECZ01000001">
    <property type="protein sequence ID" value="EFL53163.1"/>
    <property type="molecule type" value="Genomic_DNA"/>
</dbReference>
<evidence type="ECO:0000259" key="9">
    <source>
        <dbReference type="Pfam" id="PF13231"/>
    </source>
</evidence>
<feature type="domain" description="Glycosyltransferase RgtA/B/C/D-like" evidence="9">
    <location>
        <begin position="69"/>
        <end position="200"/>
    </location>
</feature>
<gene>
    <name evidence="10" type="ORF">DesfrDRAFT_0211</name>
</gene>
<feature type="transmembrane region" description="Helical" evidence="8">
    <location>
        <begin position="116"/>
        <end position="135"/>
    </location>
</feature>
<keyword evidence="11" id="KW-1185">Reference proteome</keyword>
<evidence type="ECO:0000256" key="1">
    <source>
        <dbReference type="ARBA" id="ARBA00004651"/>
    </source>
</evidence>
<feature type="transmembrane region" description="Helical" evidence="8">
    <location>
        <begin position="141"/>
        <end position="159"/>
    </location>
</feature>
<evidence type="ECO:0000256" key="7">
    <source>
        <dbReference type="ARBA" id="ARBA00023136"/>
    </source>
</evidence>
<dbReference type="eggNOG" id="COG5305">
    <property type="taxonomic scope" value="Bacteria"/>
</dbReference>
<dbReference type="InterPro" id="IPR050297">
    <property type="entry name" value="LipidA_mod_glycosyltrf_83"/>
</dbReference>
<evidence type="ECO:0000313" key="11">
    <source>
        <dbReference type="Proteomes" id="UP000006250"/>
    </source>
</evidence>
<keyword evidence="4" id="KW-0808">Transferase</keyword>
<keyword evidence="6 8" id="KW-1133">Transmembrane helix</keyword>
<feature type="transmembrane region" description="Helical" evidence="8">
    <location>
        <begin position="88"/>
        <end position="109"/>
    </location>
</feature>
<dbReference type="OrthoDB" id="5437149at2"/>
<dbReference type="RefSeq" id="WP_005990253.1">
    <property type="nucleotide sequence ID" value="NZ_AECZ01000001.1"/>
</dbReference>
<proteinExistence type="predicted"/>
<dbReference type="AlphaFoldDB" id="E1JRG2"/>
<keyword evidence="2" id="KW-1003">Cell membrane</keyword>
<dbReference type="InterPro" id="IPR038731">
    <property type="entry name" value="RgtA/B/C-like"/>
</dbReference>
<dbReference type="PANTHER" id="PTHR33908">
    <property type="entry name" value="MANNOSYLTRANSFERASE YKCB-RELATED"/>
    <property type="match status" value="1"/>
</dbReference>
<dbReference type="GO" id="GO:0005886">
    <property type="term" value="C:plasma membrane"/>
    <property type="evidence" value="ECO:0007669"/>
    <property type="project" value="UniProtKB-SubCell"/>
</dbReference>
<reference evidence="10 11" key="1">
    <citation type="submission" date="2010-08" db="EMBL/GenBank/DDBJ databases">
        <title>The draft genome of Desulfovibrio fructosovorans JJ.</title>
        <authorList>
            <consortium name="US DOE Joint Genome Institute (JGI-PGF)"/>
            <person name="Lucas S."/>
            <person name="Copeland A."/>
            <person name="Lapidus A."/>
            <person name="Cheng J.-F."/>
            <person name="Bruce D."/>
            <person name="Goodwin L."/>
            <person name="Pitluck S."/>
            <person name="Land M.L."/>
            <person name="Hauser L."/>
            <person name="Chang Y.-J."/>
            <person name="Jeffries C."/>
            <person name="Wall J.D."/>
            <person name="Stahl D.A."/>
            <person name="Arkin A.P."/>
            <person name="Dehal P."/>
            <person name="Stolyar S.M."/>
            <person name="Hazen T.C."/>
            <person name="Woyke T.J."/>
        </authorList>
    </citation>
    <scope>NUCLEOTIDE SEQUENCE [LARGE SCALE GENOMIC DNA]</scope>
    <source>
        <strain evidence="10 11">JJ</strain>
    </source>
</reference>
<feature type="transmembrane region" description="Helical" evidence="8">
    <location>
        <begin position="244"/>
        <end position="262"/>
    </location>
</feature>
<feature type="transmembrane region" description="Helical" evidence="8">
    <location>
        <begin position="320"/>
        <end position="338"/>
    </location>
</feature>
<comment type="caution">
    <text evidence="10">The sequence shown here is derived from an EMBL/GenBank/DDBJ whole genome shotgun (WGS) entry which is preliminary data.</text>
</comment>
<keyword evidence="5 8" id="KW-0812">Transmembrane</keyword>
<feature type="transmembrane region" description="Helical" evidence="8">
    <location>
        <begin position="350"/>
        <end position="369"/>
    </location>
</feature>
<dbReference type="Pfam" id="PF13231">
    <property type="entry name" value="PMT_2"/>
    <property type="match status" value="1"/>
</dbReference>
<organism evidence="10 11">
    <name type="scientific">Solidesulfovibrio fructosivorans JJ]</name>
    <dbReference type="NCBI Taxonomy" id="596151"/>
    <lineage>
        <taxon>Bacteria</taxon>
        <taxon>Pseudomonadati</taxon>
        <taxon>Thermodesulfobacteriota</taxon>
        <taxon>Desulfovibrionia</taxon>
        <taxon>Desulfovibrionales</taxon>
        <taxon>Desulfovibrionaceae</taxon>
        <taxon>Solidesulfovibrio</taxon>
    </lineage>
</organism>
<keyword evidence="3" id="KW-0328">Glycosyltransferase</keyword>
<evidence type="ECO:0000256" key="5">
    <source>
        <dbReference type="ARBA" id="ARBA00022692"/>
    </source>
</evidence>
<evidence type="ECO:0000256" key="6">
    <source>
        <dbReference type="ARBA" id="ARBA00022989"/>
    </source>
</evidence>
<sequence>MQQTFHNTKGASDGWTWRLTFAAVLAVAACLRLYHLETPTMWWDEIIVPLTARFPVSYILDFSRHCEMHPPLYHLFIKAVEWAGVSDFALRLPSVLCGLAAIYAAWRYFGRLYDRSVGLVAAAFLAGSAMQVWHVRQVRPYAILTLLFVFSLYFCLRLIRERQNRDLYALLGVNAVLLCLHYFMFQIVFAEGVVLLANWRPRGQGISLRQLVVFCCGTAIVALPVLLVFFLPSQTTLSIFADKATFAAIGRLIVAYAADVLWSHDDTAMRLVIGAIVAVGALAMVRRAPRELAACLMLVAIPALILFLMRKTAYFSPRHFLYMTVVAALFAGQATRFLPRPGLFVPPVALLLAILPAANIFFVHPGAYFGPTSYHHPVFVTDFKPMARELAWRLTPGEVIAASDPGTVNAVSWYLDRFVADNPFRDQKLDAASPDFTLRFFAPFHNWGHLGKTERAFAAAVGSISRTEQVLNAKIYDLPIHREPAPSIAAMPYHLRRRAAFPDFYRQVTAFSDMTVNPYWGGEAIPTRNSRPAVLEYRIDNASGDAPQQLQWIIEYKNEGKGSTMAFSARFDDEPPVPLFTSAGPDGRGLRMVSLVREKPYKALTLRLETVCAPYTARYPGGNLETTAFRDFDLEIVPLGHFDSPVPFAVRESGGLGKIEHSDVNLWRWGLGPQSELAFDLPEAGDYALDLDFANVIPGQTVTIAVNGAVVETFANLPADARVSRRIPVAGRQGHNTIVIAYGDWNHGKTTFAATDVRPMALFIRKLRLLPGS</sequence>
<evidence type="ECO:0000256" key="2">
    <source>
        <dbReference type="ARBA" id="ARBA00022475"/>
    </source>
</evidence>
<evidence type="ECO:0000256" key="3">
    <source>
        <dbReference type="ARBA" id="ARBA00022676"/>
    </source>
</evidence>
<keyword evidence="7 8" id="KW-0472">Membrane</keyword>
<feature type="transmembrane region" description="Helical" evidence="8">
    <location>
        <begin position="268"/>
        <end position="285"/>
    </location>
</feature>
<dbReference type="GO" id="GO:0009103">
    <property type="term" value="P:lipopolysaccharide biosynthetic process"/>
    <property type="evidence" value="ECO:0007669"/>
    <property type="project" value="UniProtKB-ARBA"/>
</dbReference>
<dbReference type="PANTHER" id="PTHR33908:SF11">
    <property type="entry name" value="MEMBRANE PROTEIN"/>
    <property type="match status" value="1"/>
</dbReference>
<evidence type="ECO:0000313" key="10">
    <source>
        <dbReference type="EMBL" id="EFL53163.1"/>
    </source>
</evidence>